<dbReference type="PIRSF" id="PIRSF016557">
    <property type="entry name" value="Caps_synth_CpsB"/>
    <property type="match status" value="1"/>
</dbReference>
<name>A0ABR8R635_9BACI</name>
<dbReference type="EC" id="3.1.3.48" evidence="5"/>
<evidence type="ECO:0000256" key="5">
    <source>
        <dbReference type="PIRNR" id="PIRNR016557"/>
    </source>
</evidence>
<keyword evidence="7" id="KW-1185">Reference proteome</keyword>
<comment type="caution">
    <text evidence="6">The sequence shown here is derived from an EMBL/GenBank/DDBJ whole genome shotgun (WGS) entry which is preliminary data.</text>
</comment>
<organism evidence="6 7">
    <name type="scientific">Psychrobacillus faecigallinarum</name>
    <dbReference type="NCBI Taxonomy" id="2762235"/>
    <lineage>
        <taxon>Bacteria</taxon>
        <taxon>Bacillati</taxon>
        <taxon>Bacillota</taxon>
        <taxon>Bacilli</taxon>
        <taxon>Bacillales</taxon>
        <taxon>Bacillaceae</taxon>
        <taxon>Psychrobacillus</taxon>
    </lineage>
</organism>
<proteinExistence type="inferred from homology"/>
<evidence type="ECO:0000256" key="1">
    <source>
        <dbReference type="ARBA" id="ARBA00005750"/>
    </source>
</evidence>
<keyword evidence="2 5" id="KW-0378">Hydrolase</keyword>
<accession>A0ABR8R635</accession>
<dbReference type="Pfam" id="PF19567">
    <property type="entry name" value="CpsB_CapC"/>
    <property type="match status" value="1"/>
</dbReference>
<dbReference type="PANTHER" id="PTHR39181">
    <property type="entry name" value="TYROSINE-PROTEIN PHOSPHATASE YWQE"/>
    <property type="match status" value="1"/>
</dbReference>
<dbReference type="InterPro" id="IPR016667">
    <property type="entry name" value="Caps_polysacc_synth_CpsB/CapC"/>
</dbReference>
<dbReference type="RefSeq" id="WP_191696613.1">
    <property type="nucleotide sequence ID" value="NZ_JACSQO010000001.1"/>
</dbReference>
<reference evidence="6 7" key="1">
    <citation type="submission" date="2020-08" db="EMBL/GenBank/DDBJ databases">
        <title>A Genomic Blueprint of the Chicken Gut Microbiome.</title>
        <authorList>
            <person name="Gilroy R."/>
            <person name="Ravi A."/>
            <person name="Getino M."/>
            <person name="Pursley I."/>
            <person name="Horton D.L."/>
            <person name="Alikhan N.-F."/>
            <person name="Baker D."/>
            <person name="Gharbi K."/>
            <person name="Hall N."/>
            <person name="Watson M."/>
            <person name="Adriaenssens E.M."/>
            <person name="Foster-Nyarko E."/>
            <person name="Jarju S."/>
            <person name="Secka A."/>
            <person name="Antonio M."/>
            <person name="Oren A."/>
            <person name="Chaudhuri R."/>
            <person name="La Ragione R.M."/>
            <person name="Hildebrand F."/>
            <person name="Pallen M.J."/>
        </authorList>
    </citation>
    <scope>NUCLEOTIDE SEQUENCE [LARGE SCALE GENOMIC DNA]</scope>
    <source>
        <strain evidence="6 7">Sa2BUA9</strain>
    </source>
</reference>
<evidence type="ECO:0000313" key="7">
    <source>
        <dbReference type="Proteomes" id="UP000640786"/>
    </source>
</evidence>
<dbReference type="Proteomes" id="UP000640786">
    <property type="component" value="Unassembled WGS sequence"/>
</dbReference>
<evidence type="ECO:0000256" key="3">
    <source>
        <dbReference type="ARBA" id="ARBA00022912"/>
    </source>
</evidence>
<evidence type="ECO:0000256" key="2">
    <source>
        <dbReference type="ARBA" id="ARBA00022801"/>
    </source>
</evidence>
<evidence type="ECO:0000256" key="4">
    <source>
        <dbReference type="ARBA" id="ARBA00051722"/>
    </source>
</evidence>
<comment type="similarity">
    <text evidence="1 5">Belongs to the metallo-dependent hydrolases superfamily. CpsB/CapC family.</text>
</comment>
<sequence>MVDIHAHILPGVDDGPETLVESLGLVYQAVKEGITDIIVTPHAYHPQYNVLKEAVVEKYNNIKEEIAKENLQIKLHLGQEIRIGDSIVEQLRDGSALTLAGSKYVLLELPSSNVPNYTIAIIQEILSMGKVPVIAHPERNKAIAEKPSRLLKLINHGAISQITAGSLAGHFGKSIQKTSIQLIDCNLVHTYGSDVHSKKTRPFLFDAGLCYLEKQKKLDTVDIFLENNARIVENKEVILLEPTEPTPKKWWSFIG</sequence>
<dbReference type="Gene3D" id="3.20.20.140">
    <property type="entry name" value="Metal-dependent hydrolases"/>
    <property type="match status" value="1"/>
</dbReference>
<keyword evidence="3 5" id="KW-0904">Protein phosphatase</keyword>
<dbReference type="PANTHER" id="PTHR39181:SF1">
    <property type="entry name" value="TYROSINE-PROTEIN PHOSPHATASE YWQE"/>
    <property type="match status" value="1"/>
</dbReference>
<dbReference type="InterPro" id="IPR016195">
    <property type="entry name" value="Pol/histidinol_Pase-like"/>
</dbReference>
<dbReference type="SUPFAM" id="SSF89550">
    <property type="entry name" value="PHP domain-like"/>
    <property type="match status" value="1"/>
</dbReference>
<protein>
    <recommendedName>
        <fullName evidence="5">Tyrosine-protein phosphatase</fullName>
        <ecNumber evidence="5">3.1.3.48</ecNumber>
    </recommendedName>
</protein>
<gene>
    <name evidence="6" type="ORF">H9650_03930</name>
</gene>
<dbReference type="EMBL" id="JACSQO010000001">
    <property type="protein sequence ID" value="MBD7943258.1"/>
    <property type="molecule type" value="Genomic_DNA"/>
</dbReference>
<comment type="catalytic activity">
    <reaction evidence="4 5">
        <text>O-phospho-L-tyrosyl-[protein] + H2O = L-tyrosyl-[protein] + phosphate</text>
        <dbReference type="Rhea" id="RHEA:10684"/>
        <dbReference type="Rhea" id="RHEA-COMP:10136"/>
        <dbReference type="Rhea" id="RHEA-COMP:20101"/>
        <dbReference type="ChEBI" id="CHEBI:15377"/>
        <dbReference type="ChEBI" id="CHEBI:43474"/>
        <dbReference type="ChEBI" id="CHEBI:46858"/>
        <dbReference type="ChEBI" id="CHEBI:61978"/>
        <dbReference type="EC" id="3.1.3.48"/>
    </reaction>
</comment>
<evidence type="ECO:0000313" key="6">
    <source>
        <dbReference type="EMBL" id="MBD7943258.1"/>
    </source>
</evidence>